<keyword evidence="3" id="KW-0813">Transport</keyword>
<dbReference type="PANTHER" id="PTHR15959">
    <property type="entry name" value="SYNTAXIN-18"/>
    <property type="match status" value="1"/>
</dbReference>
<dbReference type="SUPFAM" id="SSF58038">
    <property type="entry name" value="SNARE fusion complex"/>
    <property type="match status" value="1"/>
</dbReference>
<evidence type="ECO:0000256" key="3">
    <source>
        <dbReference type="ARBA" id="ARBA00022448"/>
    </source>
</evidence>
<reference evidence="11" key="1">
    <citation type="submission" date="2010-03" db="EMBL/GenBank/DDBJ databases">
        <title>Annotation of Blastomyces dermatitidis strain ATCC 18188.</title>
        <authorList>
            <consortium name="The Broad Institute Genome Sequencing Platform"/>
            <consortium name="Broad Institute Genome Sequencing Center for Infectious Disease."/>
            <person name="Cuomo C."/>
            <person name="Klein B."/>
            <person name="Sullivan T."/>
            <person name="Heitman J."/>
            <person name="Young S."/>
            <person name="Zeng Q."/>
            <person name="Gargeya S."/>
            <person name="Alvarado L."/>
            <person name="Berlin A.M."/>
            <person name="Chapman S.B."/>
            <person name="Chen Z."/>
            <person name="Freedman E."/>
            <person name="Gellesch M."/>
            <person name="Goldberg J."/>
            <person name="Griggs A."/>
            <person name="Gujja S."/>
            <person name="Heilman E."/>
            <person name="Heiman D."/>
            <person name="Howarth C."/>
            <person name="Mehta T."/>
            <person name="Neiman D."/>
            <person name="Pearson M."/>
            <person name="Roberts A."/>
            <person name="Saif S."/>
            <person name="Shea T."/>
            <person name="Shenoy N."/>
            <person name="Sisk P."/>
            <person name="Stolte C."/>
            <person name="Sykes S."/>
            <person name="White J."/>
            <person name="Yandava C."/>
            <person name="Haas B."/>
            <person name="Nusbaum C."/>
            <person name="Birren B."/>
        </authorList>
    </citation>
    <scope>NUCLEOTIDE SEQUENCE [LARGE SCALE GENOMIC DNA]</scope>
    <source>
        <strain evidence="11">ATCC 18188</strain>
    </source>
</reference>
<keyword evidence="4" id="KW-0812">Transmembrane</keyword>
<dbReference type="GO" id="GO:0005783">
    <property type="term" value="C:endoplasmic reticulum"/>
    <property type="evidence" value="ECO:0007669"/>
    <property type="project" value="TreeGrafter"/>
</dbReference>
<feature type="compositionally biased region" description="Low complexity" evidence="9">
    <location>
        <begin position="166"/>
        <end position="182"/>
    </location>
</feature>
<dbReference type="PROSITE" id="PS50192">
    <property type="entry name" value="T_SNARE"/>
    <property type="match status" value="1"/>
</dbReference>
<gene>
    <name evidence="11" type="ORF">BDDG_01645</name>
</gene>
<evidence type="ECO:0000313" key="11">
    <source>
        <dbReference type="EMBL" id="EGE78708.2"/>
    </source>
</evidence>
<comment type="subcellular location">
    <subcellularLocation>
        <location evidence="1">Membrane</location>
        <topology evidence="1">Single-pass type IV membrane protein</topology>
    </subcellularLocation>
</comment>
<dbReference type="InterPro" id="IPR019529">
    <property type="entry name" value="Syntaxin-18_N"/>
</dbReference>
<keyword evidence="7" id="KW-0175">Coiled coil</keyword>
<dbReference type="HOGENOM" id="CLU_047847_0_0_1"/>
<dbReference type="AlphaFoldDB" id="F2T645"/>
<evidence type="ECO:0000256" key="2">
    <source>
        <dbReference type="ARBA" id="ARBA00009063"/>
    </source>
</evidence>
<dbReference type="GO" id="GO:0031201">
    <property type="term" value="C:SNARE complex"/>
    <property type="evidence" value="ECO:0007669"/>
    <property type="project" value="TreeGrafter"/>
</dbReference>
<evidence type="ECO:0000256" key="6">
    <source>
        <dbReference type="ARBA" id="ARBA00022989"/>
    </source>
</evidence>
<evidence type="ECO:0000256" key="5">
    <source>
        <dbReference type="ARBA" id="ARBA00022927"/>
    </source>
</evidence>
<accession>F2T645</accession>
<keyword evidence="6" id="KW-1133">Transmembrane helix</keyword>
<feature type="domain" description="T-SNARE coiled-coil homology" evidence="10">
    <location>
        <begin position="377"/>
        <end position="439"/>
    </location>
</feature>
<evidence type="ECO:0000256" key="8">
    <source>
        <dbReference type="ARBA" id="ARBA00023136"/>
    </source>
</evidence>
<dbReference type="InterPro" id="IPR000727">
    <property type="entry name" value="T_SNARE_dom"/>
</dbReference>
<dbReference type="GO" id="GO:0015031">
    <property type="term" value="P:protein transport"/>
    <property type="evidence" value="ECO:0007669"/>
    <property type="project" value="UniProtKB-KW"/>
</dbReference>
<feature type="region of interest" description="Disordered" evidence="9">
    <location>
        <begin position="95"/>
        <end position="116"/>
    </location>
</feature>
<dbReference type="OrthoDB" id="342981at2759"/>
<dbReference type="PANTHER" id="PTHR15959:SF0">
    <property type="entry name" value="SYNTAXIN-18"/>
    <property type="match status" value="1"/>
</dbReference>
<sequence>MTKHRLRKATVATNAANTLRASFQHPPAQQHSNTATEQHSINWASIIGIFCEIHIHIHAYIPSFSDISIPGITNATVTTVMTDITPLVRELLKAHGTRVTQPRSKSGEEQRPSTETVDEFLKEAYRINAHITSLLTYLKSIRQSYLSTSPRSHFSQNTHPHRRHSTTTSLQQPPDQKQQTLTDTDRDTIDSSTALVLRDLSSSISNLASAETLRQETQSTLLRKKFGLDYKNSALWKWAAGGSQVEKSAGTGSAEQARLEETERTLKTVRENVLWWLRRRLEGVAEVQRGMVEKRIERVREKEKSILYKMSGVAGIGAGVGGVGAGSEGGSFPMRDRVAGAADVPPDMIDEKEKAEIESKLSPEQLQLFAQENEGLLKHYEDTLGKVKNAEKSLLEISSLQQTLVMHLSTQEDFINQLVSDAASTEANVGQANKDLKRATERRSTAQAVFWGTVGLCTWLIIWDAIF</sequence>
<protein>
    <submittedName>
        <fullName evidence="11">SNARE protein</fullName>
    </submittedName>
</protein>
<keyword evidence="8" id="KW-0472">Membrane</keyword>
<proteinExistence type="inferred from homology"/>
<evidence type="ECO:0000256" key="1">
    <source>
        <dbReference type="ARBA" id="ARBA00004211"/>
    </source>
</evidence>
<organism evidence="11">
    <name type="scientific">Ajellomyces dermatitidis (strain ATCC 18188 / CBS 674.68)</name>
    <name type="common">Blastomyces dermatitidis</name>
    <dbReference type="NCBI Taxonomy" id="653446"/>
    <lineage>
        <taxon>Eukaryota</taxon>
        <taxon>Fungi</taxon>
        <taxon>Dikarya</taxon>
        <taxon>Ascomycota</taxon>
        <taxon>Pezizomycotina</taxon>
        <taxon>Eurotiomycetes</taxon>
        <taxon>Eurotiomycetidae</taxon>
        <taxon>Onygenales</taxon>
        <taxon>Ajellomycetaceae</taxon>
        <taxon>Blastomyces</taxon>
    </lineage>
</organism>
<dbReference type="Proteomes" id="UP000007802">
    <property type="component" value="Unassembled WGS sequence"/>
</dbReference>
<evidence type="ECO:0000256" key="9">
    <source>
        <dbReference type="SAM" id="MobiDB-lite"/>
    </source>
</evidence>
<dbReference type="EMBL" id="GG749410">
    <property type="protein sequence ID" value="EGE78708.2"/>
    <property type="molecule type" value="Genomic_DNA"/>
</dbReference>
<evidence type="ECO:0000259" key="10">
    <source>
        <dbReference type="PROSITE" id="PS50192"/>
    </source>
</evidence>
<dbReference type="Gene3D" id="1.20.5.110">
    <property type="match status" value="1"/>
</dbReference>
<keyword evidence="5" id="KW-0653">Protein transport</keyword>
<dbReference type="Pfam" id="PF10496">
    <property type="entry name" value="Syntaxin-18_N"/>
    <property type="match status" value="1"/>
</dbReference>
<comment type="similarity">
    <text evidence="2">Belongs to the syntaxin family.</text>
</comment>
<name>F2T645_AJEDA</name>
<feature type="region of interest" description="Disordered" evidence="9">
    <location>
        <begin position="149"/>
        <end position="187"/>
    </location>
</feature>
<dbReference type="GO" id="GO:0006890">
    <property type="term" value="P:retrograde vesicle-mediated transport, Golgi to endoplasmic reticulum"/>
    <property type="evidence" value="ECO:0007669"/>
    <property type="project" value="TreeGrafter"/>
</dbReference>
<evidence type="ECO:0000256" key="7">
    <source>
        <dbReference type="ARBA" id="ARBA00023054"/>
    </source>
</evidence>
<evidence type="ECO:0000256" key="4">
    <source>
        <dbReference type="ARBA" id="ARBA00022692"/>
    </source>
</evidence>